<dbReference type="UniPathway" id="UPA00223">
    <property type="reaction ID" value="UER01008"/>
</dbReference>
<organism evidence="13 14">
    <name type="scientific">Thiocapsa roseopersicina</name>
    <dbReference type="NCBI Taxonomy" id="1058"/>
    <lineage>
        <taxon>Bacteria</taxon>
        <taxon>Pseudomonadati</taxon>
        <taxon>Pseudomonadota</taxon>
        <taxon>Gammaproteobacteria</taxon>
        <taxon>Chromatiales</taxon>
        <taxon>Chromatiaceae</taxon>
        <taxon>Thiocapsa</taxon>
    </lineage>
</organism>
<dbReference type="PANTHER" id="PTHR43104">
    <property type="entry name" value="L-2-HYDROXYGLUTARATE DEHYDROGENASE, MITOCHONDRIAL"/>
    <property type="match status" value="1"/>
</dbReference>
<evidence type="ECO:0000256" key="5">
    <source>
        <dbReference type="ARBA" id="ARBA00013026"/>
    </source>
</evidence>
<dbReference type="GO" id="GO:0005737">
    <property type="term" value="C:cytoplasm"/>
    <property type="evidence" value="ECO:0007669"/>
    <property type="project" value="TreeGrafter"/>
</dbReference>
<evidence type="ECO:0000313" key="13">
    <source>
        <dbReference type="EMBL" id="SDX14645.1"/>
    </source>
</evidence>
<protein>
    <recommendedName>
        <fullName evidence="5">malate dehydrogenase (quinone)</fullName>
        <ecNumber evidence="5">1.1.5.4</ecNumber>
    </recommendedName>
    <alternativeName>
        <fullName evidence="11">MQO</fullName>
    </alternativeName>
    <alternativeName>
        <fullName evidence="10">Malate dehydrogenase [quinone]</fullName>
    </alternativeName>
</protein>
<dbReference type="Gene3D" id="3.30.9.10">
    <property type="entry name" value="D-Amino Acid Oxidase, subunit A, domain 2"/>
    <property type="match status" value="1"/>
</dbReference>
<dbReference type="GO" id="GO:0047545">
    <property type="term" value="F:(S)-2-hydroxyglutarate dehydrogenase activity"/>
    <property type="evidence" value="ECO:0007669"/>
    <property type="project" value="TreeGrafter"/>
</dbReference>
<evidence type="ECO:0000256" key="7">
    <source>
        <dbReference type="ARBA" id="ARBA00022630"/>
    </source>
</evidence>
<evidence type="ECO:0000256" key="6">
    <source>
        <dbReference type="ARBA" id="ARBA00022532"/>
    </source>
</evidence>
<evidence type="ECO:0000256" key="9">
    <source>
        <dbReference type="ARBA" id="ARBA00023002"/>
    </source>
</evidence>
<dbReference type="Gene3D" id="3.50.50.60">
    <property type="entry name" value="FAD/NAD(P)-binding domain"/>
    <property type="match status" value="1"/>
</dbReference>
<dbReference type="OrthoDB" id="9801699at2"/>
<keyword evidence="8" id="KW-0274">FAD</keyword>
<accession>A0A1H2ZBC9</accession>
<evidence type="ECO:0000256" key="12">
    <source>
        <dbReference type="SAM" id="MobiDB-lite"/>
    </source>
</evidence>
<dbReference type="SUPFAM" id="SSF51905">
    <property type="entry name" value="FAD/NAD(P)-binding domain"/>
    <property type="match status" value="1"/>
</dbReference>
<comment type="pathway">
    <text evidence="3">Carbohydrate metabolism; tricarboxylic acid cycle; oxaloacetate from (S)-malate (quinone route): step 1/1.</text>
</comment>
<dbReference type="STRING" id="1058.SAMN05421783_11539"/>
<evidence type="ECO:0000256" key="2">
    <source>
        <dbReference type="ARBA" id="ARBA00001974"/>
    </source>
</evidence>
<dbReference type="InterPro" id="IPR036188">
    <property type="entry name" value="FAD/NAD-bd_sf"/>
</dbReference>
<comment type="cofactor">
    <cofactor evidence="2">
        <name>FAD</name>
        <dbReference type="ChEBI" id="CHEBI:57692"/>
    </cofactor>
</comment>
<evidence type="ECO:0000256" key="1">
    <source>
        <dbReference type="ARBA" id="ARBA00001139"/>
    </source>
</evidence>
<dbReference type="InterPro" id="IPR006231">
    <property type="entry name" value="MQO"/>
</dbReference>
<evidence type="ECO:0000256" key="11">
    <source>
        <dbReference type="ARBA" id="ARBA00031550"/>
    </source>
</evidence>
<dbReference type="Pfam" id="PF06039">
    <property type="entry name" value="Mqo"/>
    <property type="match status" value="1"/>
</dbReference>
<dbReference type="PANTHER" id="PTHR43104:SF2">
    <property type="entry name" value="L-2-HYDROXYGLUTARATE DEHYDROGENASE, MITOCHONDRIAL"/>
    <property type="match status" value="1"/>
</dbReference>
<feature type="region of interest" description="Disordered" evidence="12">
    <location>
        <begin position="456"/>
        <end position="477"/>
    </location>
</feature>
<evidence type="ECO:0000256" key="4">
    <source>
        <dbReference type="ARBA" id="ARBA00006389"/>
    </source>
</evidence>
<keyword evidence="7" id="KW-0285">Flavoprotein</keyword>
<dbReference type="AlphaFoldDB" id="A0A1H2ZBC9"/>
<name>A0A1H2ZBC9_THIRO</name>
<dbReference type="GO" id="GO:0008924">
    <property type="term" value="F:L-malate dehydrogenase (quinone) activity"/>
    <property type="evidence" value="ECO:0007669"/>
    <property type="project" value="UniProtKB-EC"/>
</dbReference>
<dbReference type="EC" id="1.1.5.4" evidence="5"/>
<evidence type="ECO:0000256" key="10">
    <source>
        <dbReference type="ARBA" id="ARBA00030660"/>
    </source>
</evidence>
<sequence length="477" mass="53439">MTASTHYDVLIVGAGVTGTALLYQLAKYTDLNRLCLVEKYDSIATVNSHAHNNSQTIHCGDIETNYTLEKARAIKRTAYMVINYATKLAPRDRDRIVHRMPKMVLGVGETECRYIRDRYERFKGLYPRMELLERKDIADIEPNVALVDGAWRKEEIVATGTRDDYCAVDFQALAQSFSADCVRLDRQTSKQITQLFSTKVDKIRRDGQDYVLETNRGLLKARALVVCAGGHSLLMAQEMGLGLEYSCMPVAGSFYFAPEALNGKVYTVQNPSLPFAAVHGDHDIKETGKTRFGPTAFMLPMLERYNRDSIPEFFKVLRFDRQVAAAFWAMLKERDIRHYILRNLLYEVPGLNRHLFVREIRKIVPSIKAADITYAERFGGLRPQLIDKTSGKLRMGEAKITNDAGLIFNMTPSPGGTSCLGSGEADMRSIAAYLGARIDEQSLARELLMGYEDTRGQGDATAEVDAESEAMPLAEAV</sequence>
<evidence type="ECO:0000313" key="14">
    <source>
        <dbReference type="Proteomes" id="UP000198816"/>
    </source>
</evidence>
<dbReference type="RefSeq" id="WP_093034128.1">
    <property type="nucleotide sequence ID" value="NZ_FNNZ01000015.1"/>
</dbReference>
<evidence type="ECO:0000256" key="3">
    <source>
        <dbReference type="ARBA" id="ARBA00005012"/>
    </source>
</evidence>
<keyword evidence="6" id="KW-0816">Tricarboxylic acid cycle</keyword>
<comment type="similarity">
    <text evidence="4">Belongs to the MQO family.</text>
</comment>
<comment type="catalytic activity">
    <reaction evidence="1">
        <text>(S)-malate + a quinone = a quinol + oxaloacetate</text>
        <dbReference type="Rhea" id="RHEA:46012"/>
        <dbReference type="ChEBI" id="CHEBI:15589"/>
        <dbReference type="ChEBI" id="CHEBI:16452"/>
        <dbReference type="ChEBI" id="CHEBI:24646"/>
        <dbReference type="ChEBI" id="CHEBI:132124"/>
        <dbReference type="EC" id="1.1.5.4"/>
    </reaction>
</comment>
<dbReference type="GO" id="GO:0006099">
    <property type="term" value="P:tricarboxylic acid cycle"/>
    <property type="evidence" value="ECO:0007669"/>
    <property type="project" value="UniProtKB-UniPathway"/>
</dbReference>
<gene>
    <name evidence="13" type="ORF">SAMN05421783_11539</name>
</gene>
<evidence type="ECO:0000256" key="8">
    <source>
        <dbReference type="ARBA" id="ARBA00022827"/>
    </source>
</evidence>
<keyword evidence="14" id="KW-1185">Reference proteome</keyword>
<keyword evidence="9" id="KW-0560">Oxidoreductase</keyword>
<dbReference type="EMBL" id="FNNZ01000015">
    <property type="protein sequence ID" value="SDX14645.1"/>
    <property type="molecule type" value="Genomic_DNA"/>
</dbReference>
<proteinExistence type="inferred from homology"/>
<reference evidence="14" key="1">
    <citation type="submission" date="2016-10" db="EMBL/GenBank/DDBJ databases">
        <authorList>
            <person name="Varghese N."/>
            <person name="Submissions S."/>
        </authorList>
    </citation>
    <scope>NUCLEOTIDE SEQUENCE [LARGE SCALE GENOMIC DNA]</scope>
    <source>
        <strain evidence="14">DSM 217</strain>
    </source>
</reference>
<dbReference type="Proteomes" id="UP000198816">
    <property type="component" value="Unassembled WGS sequence"/>
</dbReference>